<accession>A0A4R7ERY5</accession>
<sequence length="62" mass="7209">MKDFLNTDYKATDSSQIISTFRKAQSEFFEQGSIYKLLSDNKYNTDLLNKIDEENPSEFAFA</sequence>
<name>A0A4R7ERY5_9FLAO</name>
<dbReference type="Proteomes" id="UP000295215">
    <property type="component" value="Unassembled WGS sequence"/>
</dbReference>
<dbReference type="RefSeq" id="WP_133713831.1">
    <property type="nucleotide sequence ID" value="NZ_SOAG01000058.1"/>
</dbReference>
<evidence type="ECO:0000313" key="2">
    <source>
        <dbReference type="Proteomes" id="UP000295215"/>
    </source>
</evidence>
<dbReference type="AlphaFoldDB" id="A0A4R7ERY5"/>
<proteinExistence type="predicted"/>
<evidence type="ECO:0000313" key="1">
    <source>
        <dbReference type="EMBL" id="TDS50501.1"/>
    </source>
</evidence>
<dbReference type="EMBL" id="SOAG01000058">
    <property type="protein sequence ID" value="TDS50501.1"/>
    <property type="molecule type" value="Genomic_DNA"/>
</dbReference>
<comment type="caution">
    <text evidence="1">The sequence shown here is derived from an EMBL/GenBank/DDBJ whole genome shotgun (WGS) entry which is preliminary data.</text>
</comment>
<keyword evidence="2" id="KW-1185">Reference proteome</keyword>
<protein>
    <submittedName>
        <fullName evidence="1">Uncharacterized protein</fullName>
    </submittedName>
</protein>
<reference evidence="1 2" key="1">
    <citation type="submission" date="2019-03" db="EMBL/GenBank/DDBJ databases">
        <title>Genomic Encyclopedia of Archaeal and Bacterial Type Strains, Phase II (KMG-II): from individual species to whole genera.</title>
        <authorList>
            <person name="Goeker M."/>
        </authorList>
    </citation>
    <scope>NUCLEOTIDE SEQUENCE [LARGE SCALE GENOMIC DNA]</scope>
    <source>
        <strain evidence="1 2">DSM 28213</strain>
    </source>
</reference>
<organism evidence="1 2">
    <name type="scientific">Myroides indicus</name>
    <dbReference type="NCBI Taxonomy" id="1323422"/>
    <lineage>
        <taxon>Bacteria</taxon>
        <taxon>Pseudomonadati</taxon>
        <taxon>Bacteroidota</taxon>
        <taxon>Flavobacteriia</taxon>
        <taxon>Flavobacteriales</taxon>
        <taxon>Flavobacteriaceae</taxon>
        <taxon>Myroides</taxon>
    </lineage>
</organism>
<gene>
    <name evidence="1" type="ORF">C8P70_1582</name>
</gene>
<dbReference type="OrthoDB" id="9780932at2"/>